<evidence type="ECO:0000313" key="3">
    <source>
        <dbReference type="Proteomes" id="UP000265520"/>
    </source>
</evidence>
<reference evidence="2 3" key="1">
    <citation type="journal article" date="2018" name="Front. Plant Sci.">
        <title>Red Clover (Trifolium pratense) and Zigzag Clover (T. medium) - A Picture of Genomic Similarities and Differences.</title>
        <authorList>
            <person name="Dluhosova J."/>
            <person name="Istvanek J."/>
            <person name="Nedelnik J."/>
            <person name="Repkova J."/>
        </authorList>
    </citation>
    <scope>NUCLEOTIDE SEQUENCE [LARGE SCALE GENOMIC DNA]</scope>
    <source>
        <strain evidence="3">cv. 10/8</strain>
        <tissue evidence="2">Leaf</tissue>
    </source>
</reference>
<sequence length="78" mass="8143">PLSPSSPPTATGPLSPSAPPSTSSTSLPLATFPPSPSASSLPLRLPLPHPQPPPFHLPCYLYEAASYLHQLNDKNAAY</sequence>
<dbReference type="EMBL" id="LXQA010339544">
    <property type="protein sequence ID" value="MCI45100.1"/>
    <property type="molecule type" value="Genomic_DNA"/>
</dbReference>
<evidence type="ECO:0000313" key="2">
    <source>
        <dbReference type="EMBL" id="MCI45100.1"/>
    </source>
</evidence>
<accession>A0A392SAV4</accession>
<evidence type="ECO:0000256" key="1">
    <source>
        <dbReference type="SAM" id="MobiDB-lite"/>
    </source>
</evidence>
<keyword evidence="3" id="KW-1185">Reference proteome</keyword>
<proteinExistence type="predicted"/>
<feature type="region of interest" description="Disordered" evidence="1">
    <location>
        <begin position="1"/>
        <end position="48"/>
    </location>
</feature>
<feature type="non-terminal residue" evidence="2">
    <location>
        <position position="1"/>
    </location>
</feature>
<name>A0A392SAV4_9FABA</name>
<protein>
    <submittedName>
        <fullName evidence="2">Uncharacterized protein</fullName>
    </submittedName>
</protein>
<comment type="caution">
    <text evidence="2">The sequence shown here is derived from an EMBL/GenBank/DDBJ whole genome shotgun (WGS) entry which is preliminary data.</text>
</comment>
<feature type="compositionally biased region" description="Low complexity" evidence="1">
    <location>
        <begin position="8"/>
        <end position="30"/>
    </location>
</feature>
<organism evidence="2 3">
    <name type="scientific">Trifolium medium</name>
    <dbReference type="NCBI Taxonomy" id="97028"/>
    <lineage>
        <taxon>Eukaryota</taxon>
        <taxon>Viridiplantae</taxon>
        <taxon>Streptophyta</taxon>
        <taxon>Embryophyta</taxon>
        <taxon>Tracheophyta</taxon>
        <taxon>Spermatophyta</taxon>
        <taxon>Magnoliopsida</taxon>
        <taxon>eudicotyledons</taxon>
        <taxon>Gunneridae</taxon>
        <taxon>Pentapetalae</taxon>
        <taxon>rosids</taxon>
        <taxon>fabids</taxon>
        <taxon>Fabales</taxon>
        <taxon>Fabaceae</taxon>
        <taxon>Papilionoideae</taxon>
        <taxon>50 kb inversion clade</taxon>
        <taxon>NPAAA clade</taxon>
        <taxon>Hologalegina</taxon>
        <taxon>IRL clade</taxon>
        <taxon>Trifolieae</taxon>
        <taxon>Trifolium</taxon>
    </lineage>
</organism>
<dbReference type="AlphaFoldDB" id="A0A392SAV4"/>
<dbReference type="Proteomes" id="UP000265520">
    <property type="component" value="Unassembled WGS sequence"/>
</dbReference>